<dbReference type="InterPro" id="IPR036774">
    <property type="entry name" value="ERV/ALR_sulphydryl_oxid_sf"/>
</dbReference>
<dbReference type="Pfam" id="PF00085">
    <property type="entry name" value="Thioredoxin"/>
    <property type="match status" value="1"/>
</dbReference>
<dbReference type="SUPFAM" id="SSF69000">
    <property type="entry name" value="FAD-dependent thiol oxidase"/>
    <property type="match status" value="1"/>
</dbReference>
<reference evidence="12 14" key="1">
    <citation type="submission" date="2021-11" db="EMBL/GenBank/DDBJ databases">
        <authorList>
            <person name="Islam A."/>
            <person name="Islam S."/>
            <person name="Flora M.S."/>
            <person name="Rahman M."/>
            <person name="Ziaur R.M."/>
            <person name="Epstein J.H."/>
            <person name="Hassan M."/>
            <person name="Klassen M."/>
            <person name="Woodard K."/>
            <person name="Webb A."/>
            <person name="Webby R.J."/>
            <person name="El Zowalaty M.E."/>
        </authorList>
    </citation>
    <scope>NUCLEOTIDE SEQUENCE [LARGE SCALE GENOMIC DNA]</scope>
    <source>
        <strain evidence="12">Pf1</strain>
    </source>
</reference>
<dbReference type="CDD" id="cd02961">
    <property type="entry name" value="PDI_a_family"/>
    <property type="match status" value="1"/>
</dbReference>
<keyword evidence="7" id="KW-0325">Glycoprotein</keyword>
<evidence type="ECO:0000256" key="8">
    <source>
        <dbReference type="RuleBase" id="RU371123"/>
    </source>
</evidence>
<protein>
    <recommendedName>
        <fullName evidence="8">Sulfhydryl oxidase</fullName>
        <ecNumber evidence="8">1.8.3.2</ecNumber>
    </recommendedName>
</protein>
<dbReference type="EMBL" id="CANTFK010000186">
    <property type="protein sequence ID" value="CAI5708539.1"/>
    <property type="molecule type" value="Genomic_DNA"/>
</dbReference>
<dbReference type="InterPro" id="IPR017905">
    <property type="entry name" value="ERV/ALR_sulphydryl_oxidase"/>
</dbReference>
<evidence type="ECO:0000256" key="1">
    <source>
        <dbReference type="ARBA" id="ARBA00001974"/>
    </source>
</evidence>
<evidence type="ECO:0000256" key="4">
    <source>
        <dbReference type="ARBA" id="ARBA00022827"/>
    </source>
</evidence>
<comment type="cofactor">
    <cofactor evidence="1 8">
        <name>FAD</name>
        <dbReference type="ChEBI" id="CHEBI:57692"/>
    </cofactor>
</comment>
<dbReference type="PROSITE" id="PS51352">
    <property type="entry name" value="THIOREDOXIN_2"/>
    <property type="match status" value="1"/>
</dbReference>
<evidence type="ECO:0000313" key="12">
    <source>
        <dbReference type="EMBL" id="CAH0493187.1"/>
    </source>
</evidence>
<evidence type="ECO:0000256" key="5">
    <source>
        <dbReference type="ARBA" id="ARBA00023002"/>
    </source>
</evidence>
<gene>
    <name evidence="12" type="ORF">PFR001_LOCUS8340</name>
    <name evidence="13" type="ORF">PFR002_LOCUS1855</name>
</gene>
<dbReference type="InterPro" id="IPR036249">
    <property type="entry name" value="Thioredoxin-like_sf"/>
</dbReference>
<keyword evidence="5 8" id="KW-0560">Oxidoreductase</keyword>
<organism evidence="13 15">
    <name type="scientific">Peronospora farinosa</name>
    <dbReference type="NCBI Taxonomy" id="134698"/>
    <lineage>
        <taxon>Eukaryota</taxon>
        <taxon>Sar</taxon>
        <taxon>Stramenopiles</taxon>
        <taxon>Oomycota</taxon>
        <taxon>Peronosporomycetes</taxon>
        <taxon>Peronosporales</taxon>
        <taxon>Peronosporaceae</taxon>
        <taxon>Peronospora</taxon>
    </lineage>
</organism>
<dbReference type="GO" id="GO:0000139">
    <property type="term" value="C:Golgi membrane"/>
    <property type="evidence" value="ECO:0007669"/>
    <property type="project" value="TreeGrafter"/>
</dbReference>
<keyword evidence="8" id="KW-1133">Transmembrane helix</keyword>
<dbReference type="PROSITE" id="PS51324">
    <property type="entry name" value="ERV_ALR"/>
    <property type="match status" value="1"/>
</dbReference>
<dbReference type="AlphaFoldDB" id="A0AAV0SUN9"/>
<dbReference type="GO" id="GO:0016971">
    <property type="term" value="F:flavin-dependent sulfhydryl oxidase activity"/>
    <property type="evidence" value="ECO:0007669"/>
    <property type="project" value="InterPro"/>
</dbReference>
<evidence type="ECO:0000256" key="7">
    <source>
        <dbReference type="ARBA" id="ARBA00023180"/>
    </source>
</evidence>
<evidence type="ECO:0000256" key="6">
    <source>
        <dbReference type="ARBA" id="ARBA00023157"/>
    </source>
</evidence>
<dbReference type="Gene3D" id="3.40.30.10">
    <property type="entry name" value="Glutaredoxin"/>
    <property type="match status" value="1"/>
</dbReference>
<evidence type="ECO:0000259" key="11">
    <source>
        <dbReference type="PROSITE" id="PS51352"/>
    </source>
</evidence>
<dbReference type="InterPro" id="IPR013766">
    <property type="entry name" value="Thioredoxin_domain"/>
</dbReference>
<dbReference type="PANTHER" id="PTHR22897">
    <property type="entry name" value="QUIESCIN Q6-RELATED SULFHYDRYL OXIDASE"/>
    <property type="match status" value="1"/>
</dbReference>
<evidence type="ECO:0000259" key="10">
    <source>
        <dbReference type="PROSITE" id="PS51324"/>
    </source>
</evidence>
<sequence length="490" mass="56281">MYPKTLILSAATTALLALEQLPFAFGYTRLDESPLSITSKIVQTFDNESFGAVLNDTQNVWLVNFHSSWCPDCRQFALEWEKVSSVYSNVENIHWGAVDCTTQNDICSQEGIQSYPRVKMYHVPPDAKEAITMPFGRDMNARYVAKWIEETLKDNKMQRGIDVDEVYPPNNVSRNPKKMFGDPVEPLYDDRSVDVQLKRLKAAGTTALFTFEVGFFMGTTVLQGKRYEAAVTWVRTLAASFPFKENRDAFAKLVDAMKEQKRWKQADWNNLINRWKVTANAMSYPSNLFADKDVLYMCKTFMCGFWTLFHTLTVSDVTSESSMEQWKPSEIVLAIRLVVQYFFGCEMFKRRFLTVNTKTVIENLALIDEDGPNTVILWIWTVHNIVNMFYGKSMWPTKLSCPYCYDTNILPLSFDPTMLNEDIVAAYVRSVYKFGDKLKLEQHRLVTTPWVSMRSIATVAVLIAIFAALIQQFKHHLIGTKVLKTQDHIA</sequence>
<keyword evidence="4 8" id="KW-0274">FAD</keyword>
<evidence type="ECO:0000256" key="3">
    <source>
        <dbReference type="ARBA" id="ARBA00022729"/>
    </source>
</evidence>
<dbReference type="EMBL" id="CAKLBC010001667">
    <property type="protein sequence ID" value="CAH0493187.1"/>
    <property type="molecule type" value="Genomic_DNA"/>
</dbReference>
<keyword evidence="8" id="KW-0472">Membrane</keyword>
<feature type="chain" id="PRO_5043516354" description="Sulfhydryl oxidase" evidence="9">
    <location>
        <begin position="27"/>
        <end position="490"/>
    </location>
</feature>
<evidence type="ECO:0000313" key="13">
    <source>
        <dbReference type="EMBL" id="CAI5708539.1"/>
    </source>
</evidence>
<keyword evidence="6" id="KW-1015">Disulfide bond</keyword>
<dbReference type="PANTHER" id="PTHR22897:SF8">
    <property type="entry name" value="SULFHYDRYL OXIDASE"/>
    <property type="match status" value="1"/>
</dbReference>
<evidence type="ECO:0000313" key="15">
    <source>
        <dbReference type="Proteomes" id="UP001159659"/>
    </source>
</evidence>
<feature type="transmembrane region" description="Helical" evidence="8">
    <location>
        <begin position="450"/>
        <end position="470"/>
    </location>
</feature>
<keyword evidence="14" id="KW-1185">Reference proteome</keyword>
<dbReference type="Proteomes" id="UP001157938">
    <property type="component" value="Unassembled WGS sequence"/>
</dbReference>
<dbReference type="EC" id="1.8.3.2" evidence="8"/>
<dbReference type="GO" id="GO:0006457">
    <property type="term" value="P:protein folding"/>
    <property type="evidence" value="ECO:0007669"/>
    <property type="project" value="TreeGrafter"/>
</dbReference>
<reference evidence="13" key="2">
    <citation type="submission" date="2022-12" db="EMBL/GenBank/DDBJ databases">
        <authorList>
            <person name="Webb A."/>
        </authorList>
    </citation>
    <scope>NUCLEOTIDE SEQUENCE</scope>
    <source>
        <strain evidence="13">Pf2</strain>
    </source>
</reference>
<feature type="signal peptide" evidence="9">
    <location>
        <begin position="1"/>
        <end position="26"/>
    </location>
</feature>
<dbReference type="InterPro" id="IPR039798">
    <property type="entry name" value="Sulfhydryl_oxidase"/>
</dbReference>
<keyword evidence="2 8" id="KW-0285">Flavoprotein</keyword>
<dbReference type="SUPFAM" id="SSF52833">
    <property type="entry name" value="Thioredoxin-like"/>
    <property type="match status" value="1"/>
</dbReference>
<dbReference type="GO" id="GO:0003756">
    <property type="term" value="F:protein disulfide isomerase activity"/>
    <property type="evidence" value="ECO:0007669"/>
    <property type="project" value="TreeGrafter"/>
</dbReference>
<comment type="caution">
    <text evidence="13">The sequence shown here is derived from an EMBL/GenBank/DDBJ whole genome shotgun (WGS) entry which is preliminary data.</text>
</comment>
<evidence type="ECO:0000256" key="2">
    <source>
        <dbReference type="ARBA" id="ARBA00022630"/>
    </source>
</evidence>
<dbReference type="Pfam" id="PF04777">
    <property type="entry name" value="Evr1_Alr"/>
    <property type="match status" value="1"/>
</dbReference>
<keyword evidence="8" id="KW-0812">Transmembrane</keyword>
<dbReference type="Gene3D" id="1.20.120.310">
    <property type="entry name" value="ERV/ALR sulfhydryl oxidase domain"/>
    <property type="match status" value="1"/>
</dbReference>
<feature type="domain" description="ERV/ALR sulfhydryl oxidase" evidence="10">
    <location>
        <begin position="290"/>
        <end position="409"/>
    </location>
</feature>
<dbReference type="GO" id="GO:0005615">
    <property type="term" value="C:extracellular space"/>
    <property type="evidence" value="ECO:0007669"/>
    <property type="project" value="TreeGrafter"/>
</dbReference>
<accession>A0AAV0SUN9</accession>
<evidence type="ECO:0000313" key="14">
    <source>
        <dbReference type="Proteomes" id="UP001157938"/>
    </source>
</evidence>
<keyword evidence="3 9" id="KW-0732">Signal</keyword>
<comment type="catalytic activity">
    <reaction evidence="8">
        <text>2 R'C(R)SH + O2 = R'C(R)S-S(R)CR' + H2O2</text>
        <dbReference type="Rhea" id="RHEA:17357"/>
        <dbReference type="ChEBI" id="CHEBI:15379"/>
        <dbReference type="ChEBI" id="CHEBI:16240"/>
        <dbReference type="ChEBI" id="CHEBI:16520"/>
        <dbReference type="ChEBI" id="CHEBI:17412"/>
        <dbReference type="EC" id="1.8.3.2"/>
    </reaction>
</comment>
<evidence type="ECO:0000256" key="9">
    <source>
        <dbReference type="SAM" id="SignalP"/>
    </source>
</evidence>
<name>A0AAV0SUN9_9STRA</name>
<dbReference type="Proteomes" id="UP001159659">
    <property type="component" value="Unassembled WGS sequence"/>
</dbReference>
<feature type="domain" description="Thioredoxin" evidence="11">
    <location>
        <begin position="14"/>
        <end position="153"/>
    </location>
</feature>
<proteinExistence type="predicted"/>